<evidence type="ECO:0000256" key="1">
    <source>
        <dbReference type="ARBA" id="ARBA00004917"/>
    </source>
</evidence>
<organism evidence="9 10">
    <name type="scientific">Candidatus Tanganyikabacteria bacterium</name>
    <dbReference type="NCBI Taxonomy" id="2961651"/>
    <lineage>
        <taxon>Bacteria</taxon>
        <taxon>Bacillati</taxon>
        <taxon>Candidatus Sericytochromatia</taxon>
        <taxon>Candidatus Tanganyikabacteria</taxon>
    </lineage>
</organism>
<dbReference type="InterPro" id="IPR034964">
    <property type="entry name" value="LS"/>
</dbReference>
<feature type="binding site" evidence="8">
    <location>
        <begin position="82"/>
        <end position="84"/>
    </location>
    <ligand>
        <name>5-amino-6-(D-ribitylamino)uracil</name>
        <dbReference type="ChEBI" id="CHEBI:15934"/>
    </ligand>
</feature>
<dbReference type="SUPFAM" id="SSF52121">
    <property type="entry name" value="Lumazine synthase"/>
    <property type="match status" value="1"/>
</dbReference>
<comment type="similarity">
    <text evidence="2 8">Belongs to the DMRL synthase family.</text>
</comment>
<feature type="binding site" evidence="8">
    <location>
        <begin position="87"/>
        <end position="88"/>
    </location>
    <ligand>
        <name>(2S)-2-hydroxy-3-oxobutyl phosphate</name>
        <dbReference type="ChEBI" id="CHEBI:58830"/>
    </ligand>
</feature>
<sequence length="156" mass="16584">MPKTLSASLDAKGRRFALVAARFNSFIVERLVSGAVDALKRHGVGDDDITVVWVPGSFEIPVVARMLARAESPFDAVVCLGCVIRGDTPHFDYVAGECARGVAEIARNAEMPVIFGVLTTETLEQAIDRAGAKAGNKGWESAMAAIEMANLLPTLP</sequence>
<feature type="binding site" evidence="8">
    <location>
        <position position="115"/>
    </location>
    <ligand>
        <name>5-amino-6-(D-ribitylamino)uracil</name>
        <dbReference type="ChEBI" id="CHEBI:15934"/>
    </ligand>
</feature>
<dbReference type="Pfam" id="PF00885">
    <property type="entry name" value="DMRL_synthase"/>
    <property type="match status" value="1"/>
</dbReference>
<dbReference type="AlphaFoldDB" id="A0A937X5F4"/>
<dbReference type="PANTHER" id="PTHR21058:SF0">
    <property type="entry name" value="6,7-DIMETHYL-8-RIBITYLLUMAZINE SYNTHASE"/>
    <property type="match status" value="1"/>
</dbReference>
<dbReference type="NCBIfam" id="NF000812">
    <property type="entry name" value="PRK00061.1-4"/>
    <property type="match status" value="1"/>
</dbReference>
<dbReference type="PANTHER" id="PTHR21058">
    <property type="entry name" value="6,7-DIMETHYL-8-RIBITYLLUMAZINE SYNTHASE DMRL SYNTHASE LUMAZINE SYNTHASE"/>
    <property type="match status" value="1"/>
</dbReference>
<evidence type="ECO:0000256" key="3">
    <source>
        <dbReference type="ARBA" id="ARBA00012664"/>
    </source>
</evidence>
<evidence type="ECO:0000256" key="8">
    <source>
        <dbReference type="HAMAP-Rule" id="MF_00178"/>
    </source>
</evidence>
<comment type="caution">
    <text evidence="9">The sequence shown here is derived from an EMBL/GenBank/DDBJ whole genome shotgun (WGS) entry which is preliminary data.</text>
</comment>
<evidence type="ECO:0000256" key="7">
    <source>
        <dbReference type="ARBA" id="ARBA00072606"/>
    </source>
</evidence>
<dbReference type="GO" id="GO:0009349">
    <property type="term" value="C:riboflavin synthase complex"/>
    <property type="evidence" value="ECO:0007669"/>
    <property type="project" value="UniProtKB-UniRule"/>
</dbReference>
<dbReference type="InterPro" id="IPR002180">
    <property type="entry name" value="LS/RS"/>
</dbReference>
<gene>
    <name evidence="8" type="primary">ribH</name>
    <name evidence="9" type="ORF">FJZ00_13400</name>
</gene>
<evidence type="ECO:0000313" key="10">
    <source>
        <dbReference type="Proteomes" id="UP000703893"/>
    </source>
</evidence>
<proteinExistence type="inferred from homology"/>
<dbReference type="GO" id="GO:0005829">
    <property type="term" value="C:cytosol"/>
    <property type="evidence" value="ECO:0007669"/>
    <property type="project" value="TreeGrafter"/>
</dbReference>
<reference evidence="9 10" key="1">
    <citation type="submission" date="2019-03" db="EMBL/GenBank/DDBJ databases">
        <title>Lake Tanganyika Metagenome-Assembled Genomes (MAGs).</title>
        <authorList>
            <person name="Tran P."/>
        </authorList>
    </citation>
    <scope>NUCLEOTIDE SEQUENCE [LARGE SCALE GENOMIC DNA]</scope>
    <source>
        <strain evidence="9">K_DeepCast_65m_m2_236</strain>
    </source>
</reference>
<dbReference type="InterPro" id="IPR036467">
    <property type="entry name" value="LS/RS_sf"/>
</dbReference>
<dbReference type="EC" id="2.5.1.78" evidence="3 8"/>
<feature type="binding site" evidence="8">
    <location>
        <position position="23"/>
    </location>
    <ligand>
        <name>5-amino-6-(D-ribitylamino)uracil</name>
        <dbReference type="ChEBI" id="CHEBI:15934"/>
    </ligand>
</feature>
<dbReference type="HAMAP" id="MF_00178">
    <property type="entry name" value="Lumazine_synth"/>
    <property type="match status" value="1"/>
</dbReference>
<comment type="catalytic activity">
    <reaction evidence="6 8">
        <text>(2S)-2-hydroxy-3-oxobutyl phosphate + 5-amino-6-(D-ribitylamino)uracil = 6,7-dimethyl-8-(1-D-ribityl)lumazine + phosphate + 2 H2O + H(+)</text>
        <dbReference type="Rhea" id="RHEA:26152"/>
        <dbReference type="ChEBI" id="CHEBI:15377"/>
        <dbReference type="ChEBI" id="CHEBI:15378"/>
        <dbReference type="ChEBI" id="CHEBI:15934"/>
        <dbReference type="ChEBI" id="CHEBI:43474"/>
        <dbReference type="ChEBI" id="CHEBI:58201"/>
        <dbReference type="ChEBI" id="CHEBI:58830"/>
        <dbReference type="EC" id="2.5.1.78"/>
    </reaction>
</comment>
<dbReference type="Proteomes" id="UP000703893">
    <property type="component" value="Unassembled WGS sequence"/>
</dbReference>
<evidence type="ECO:0000256" key="5">
    <source>
        <dbReference type="ARBA" id="ARBA00022679"/>
    </source>
</evidence>
<dbReference type="NCBIfam" id="TIGR00114">
    <property type="entry name" value="lumazine-synth"/>
    <property type="match status" value="1"/>
</dbReference>
<name>A0A937X5F4_9BACT</name>
<feature type="binding site" evidence="8">
    <location>
        <position position="129"/>
    </location>
    <ligand>
        <name>(2S)-2-hydroxy-3-oxobutyl phosphate</name>
        <dbReference type="ChEBI" id="CHEBI:58830"/>
    </ligand>
</feature>
<protein>
    <recommendedName>
        <fullName evidence="7 8">6,7-dimethyl-8-ribityllumazine synthase</fullName>
        <shortName evidence="8">DMRL synthase</shortName>
        <shortName evidence="8">LS</shortName>
        <shortName evidence="8">Lumazine synthase</shortName>
        <ecNumber evidence="3 8">2.5.1.78</ecNumber>
    </recommendedName>
</protein>
<dbReference type="CDD" id="cd09209">
    <property type="entry name" value="Lumazine_synthase-I"/>
    <property type="match status" value="1"/>
</dbReference>
<comment type="pathway">
    <text evidence="1 8">Cofactor biosynthesis; riboflavin biosynthesis; riboflavin from 2-hydroxy-3-oxobutyl phosphate and 5-amino-6-(D-ribitylamino)uracil: step 1/2.</text>
</comment>
<feature type="binding site" evidence="8">
    <location>
        <begin position="57"/>
        <end position="59"/>
    </location>
    <ligand>
        <name>5-amino-6-(D-ribitylamino)uracil</name>
        <dbReference type="ChEBI" id="CHEBI:15934"/>
    </ligand>
</feature>
<dbReference type="Gene3D" id="3.40.50.960">
    <property type="entry name" value="Lumazine/riboflavin synthase"/>
    <property type="match status" value="1"/>
</dbReference>
<feature type="active site" description="Proton donor" evidence="8">
    <location>
        <position position="90"/>
    </location>
</feature>
<dbReference type="EMBL" id="VGJX01000880">
    <property type="protein sequence ID" value="MBM3276143.1"/>
    <property type="molecule type" value="Genomic_DNA"/>
</dbReference>
<keyword evidence="4 8" id="KW-0686">Riboflavin biosynthesis</keyword>
<evidence type="ECO:0000256" key="2">
    <source>
        <dbReference type="ARBA" id="ARBA00007424"/>
    </source>
</evidence>
<keyword evidence="5 8" id="KW-0808">Transferase</keyword>
<dbReference type="FunFam" id="3.40.50.960:FF:000001">
    <property type="entry name" value="6,7-dimethyl-8-ribityllumazine synthase"/>
    <property type="match status" value="1"/>
</dbReference>
<accession>A0A937X5F4</accession>
<evidence type="ECO:0000313" key="9">
    <source>
        <dbReference type="EMBL" id="MBM3276143.1"/>
    </source>
</evidence>
<evidence type="ECO:0000256" key="4">
    <source>
        <dbReference type="ARBA" id="ARBA00022619"/>
    </source>
</evidence>
<comment type="function">
    <text evidence="8">Catalyzes the formation of 6,7-dimethyl-8-ribityllumazine by condensation of 5-amino-6-(D-ribitylamino)uracil with 3,4-dihydroxy-2-butanone 4-phosphate. This is the penultimate step in the biosynthesis of riboflavin.</text>
</comment>
<dbReference type="GO" id="GO:0000906">
    <property type="term" value="F:6,7-dimethyl-8-ribityllumazine synthase activity"/>
    <property type="evidence" value="ECO:0007669"/>
    <property type="project" value="UniProtKB-UniRule"/>
</dbReference>
<evidence type="ECO:0000256" key="6">
    <source>
        <dbReference type="ARBA" id="ARBA00048785"/>
    </source>
</evidence>
<dbReference type="GO" id="GO:0009231">
    <property type="term" value="P:riboflavin biosynthetic process"/>
    <property type="evidence" value="ECO:0007669"/>
    <property type="project" value="UniProtKB-UniRule"/>
</dbReference>